<proteinExistence type="predicted"/>
<evidence type="ECO:0000313" key="5">
    <source>
        <dbReference type="Proteomes" id="UP001629113"/>
    </source>
</evidence>
<name>A0ABR4PFL2_9HELO</name>
<dbReference type="SUPFAM" id="SSF51556">
    <property type="entry name" value="Metallo-dependent hydrolases"/>
    <property type="match status" value="1"/>
</dbReference>
<dbReference type="InterPro" id="IPR011059">
    <property type="entry name" value="Metal-dep_hydrolase_composite"/>
</dbReference>
<accession>A0ABR4PFL2</accession>
<dbReference type="PANTHER" id="PTHR11113">
    <property type="entry name" value="N-ACETYLGLUCOSAMINE-6-PHOSPHATE DEACETYLASE"/>
    <property type="match status" value="1"/>
</dbReference>
<feature type="domain" description="Amidohydrolase 3" evidence="3">
    <location>
        <begin position="463"/>
        <end position="519"/>
    </location>
</feature>
<organism evidence="4 5">
    <name type="scientific">Phlyctema vagabunda</name>
    <dbReference type="NCBI Taxonomy" id="108571"/>
    <lineage>
        <taxon>Eukaryota</taxon>
        <taxon>Fungi</taxon>
        <taxon>Dikarya</taxon>
        <taxon>Ascomycota</taxon>
        <taxon>Pezizomycotina</taxon>
        <taxon>Leotiomycetes</taxon>
        <taxon>Helotiales</taxon>
        <taxon>Dermateaceae</taxon>
        <taxon>Phlyctema</taxon>
    </lineage>
</organism>
<dbReference type="SUPFAM" id="SSF51338">
    <property type="entry name" value="Composite domain of metallo-dependent hydrolases"/>
    <property type="match status" value="1"/>
</dbReference>
<keyword evidence="2" id="KW-1133">Transmembrane helix</keyword>
<evidence type="ECO:0000259" key="3">
    <source>
        <dbReference type="Pfam" id="PF07969"/>
    </source>
</evidence>
<keyword evidence="2" id="KW-0812">Transmembrane</keyword>
<dbReference type="Proteomes" id="UP001629113">
    <property type="component" value="Unassembled WGS sequence"/>
</dbReference>
<dbReference type="CDD" id="cd01309">
    <property type="entry name" value="Met_dep_hydrolase_C"/>
    <property type="match status" value="1"/>
</dbReference>
<dbReference type="InterPro" id="IPR013108">
    <property type="entry name" value="Amidohydro_3"/>
</dbReference>
<protein>
    <submittedName>
        <fullName evidence="4">Amidohydrolase</fullName>
    </submittedName>
</protein>
<dbReference type="Pfam" id="PF07969">
    <property type="entry name" value="Amidohydro_3"/>
    <property type="match status" value="1"/>
</dbReference>
<evidence type="ECO:0000313" key="4">
    <source>
        <dbReference type="EMBL" id="KAL3422119.1"/>
    </source>
</evidence>
<comment type="caution">
    <text evidence="4">The sequence shown here is derived from an EMBL/GenBank/DDBJ whole genome shotgun (WGS) entry which is preliminary data.</text>
</comment>
<reference evidence="4 5" key="1">
    <citation type="submission" date="2024-06" db="EMBL/GenBank/DDBJ databases">
        <title>Complete genome of Phlyctema vagabunda strain 19-DSS-EL-015.</title>
        <authorList>
            <person name="Fiorenzani C."/>
        </authorList>
    </citation>
    <scope>NUCLEOTIDE SEQUENCE [LARGE SCALE GENOMIC DNA]</scope>
    <source>
        <strain evidence="4 5">19-DSS-EL-015</strain>
    </source>
</reference>
<keyword evidence="2" id="KW-0472">Membrane</keyword>
<sequence>MEKDGLPQYSPVDELSAARPRHRIRRTRALKLIGLGCLLFVAYSQWVQLGIEKSSRSTLLSVDRLQENVATCAKLQRKPTDPSGPRDRNARYIDGHKPTLIRNATVWVGEPSPGTTAEEARAGKGYGWIKSDVLLQYGLIVEVAPEIPKSKLPEDYQLWDAEGRQLTAGVVDMHSHTGVYPLPSLNGGSDGNELSSDITPYVRSIDGLDPLDPQLQVIKSGGVTTSLILPGSGNNMGGEAFIIKHAVGKKDGRSEIGPKDLLADPEQNWRFMKMACGENPKRVYGEVGHDHGPFSRLGESWYFRHAFEEARTLVTAQDDWCSAAATNGVESMQTYLPQELKWESLGAALRGQVHINTHCYTVADLEAFVDHTNEFQFPVRAFHHAHQTYLVPEILKRAWGGRPPAAALFADNMYYKVESYTGSEQAGKILYENDITPVYVSDNPVLNAQHVVFEAAKAYGYGLPYHAALSSVTSAPAELLGMGERIGKIKNGFDADIVVWDSDPLSVGATPVQVWIDGTSQFPDAVILNKPISNPIVPDKALGAEIKDVPITKTDLVFTGVTEIMIPGAEEIFDTTGKSGNVIVRDGKIICSGTCSSHMSSASASGIEVIALKNGHLSLPFTGFGSQLGLTEISPEQSTQNGADSNEAFSRAVDGLQLGGKHLHASFAHGVTKAISAPVFNGGGSRGISAGFLTGATHGLEKGAVWDQEVALHYTLSESAKQGKTKSISSAIGAFREALLKAVTSNETISDTYSEAAYLKRAVTGEIPVVIDVHSADTIAAVLRVKSEVEAAIKKSDFISNTRAGKINLVLHGAAEAHLIAKEIAAAQVSVVVAPLLAYSNSWDQRRSLTGAPLTNGTVIDALLDAGVLTAIGTTEGETWEVRDLALLAGIAYKNSGGKLSQAEALGLVGKNFEKMLGVKSLDDEFVVFEGNPLEIGSRVKAVGSQNRVSVF</sequence>
<dbReference type="PANTHER" id="PTHR11113:SF14">
    <property type="entry name" value="N-ACETYLGLUCOSAMINE-6-PHOSPHATE DEACETYLASE"/>
    <property type="match status" value="1"/>
</dbReference>
<gene>
    <name evidence="4" type="ORF">PVAG01_06276</name>
</gene>
<keyword evidence="5" id="KW-1185">Reference proteome</keyword>
<keyword evidence="1" id="KW-0378">Hydrolase</keyword>
<evidence type="ECO:0000256" key="1">
    <source>
        <dbReference type="ARBA" id="ARBA00022801"/>
    </source>
</evidence>
<dbReference type="InterPro" id="IPR032466">
    <property type="entry name" value="Metal_Hydrolase"/>
</dbReference>
<dbReference type="Gene3D" id="3.20.20.140">
    <property type="entry name" value="Metal-dependent hydrolases"/>
    <property type="match status" value="2"/>
</dbReference>
<dbReference type="EMBL" id="JBFCZG010000005">
    <property type="protein sequence ID" value="KAL3422119.1"/>
    <property type="molecule type" value="Genomic_DNA"/>
</dbReference>
<evidence type="ECO:0000256" key="2">
    <source>
        <dbReference type="SAM" id="Phobius"/>
    </source>
</evidence>
<feature type="transmembrane region" description="Helical" evidence="2">
    <location>
        <begin position="29"/>
        <end position="47"/>
    </location>
</feature>